<dbReference type="CDD" id="cd00761">
    <property type="entry name" value="Glyco_tranf_GTA_type"/>
    <property type="match status" value="1"/>
</dbReference>
<evidence type="ECO:0008006" key="3">
    <source>
        <dbReference type="Google" id="ProtNLM"/>
    </source>
</evidence>
<dbReference type="SUPFAM" id="SSF53448">
    <property type="entry name" value="Nucleotide-diphospho-sugar transferases"/>
    <property type="match status" value="1"/>
</dbReference>
<dbReference type="AlphaFoldDB" id="A0A0B3SRP6"/>
<sequence length="204" mass="22048">MLDSLLAQDAARVVLCLPRHYARFPGPVTPPALPPGVTLLWSDTDYGPATKLLPALRAFPQNALAYCDDDCLYQPGWLAALCTAASPTEAVAASGWSVDRLKRQGAAPPHSDIAQGFSGVLIRPGMIDPRAFDIPAEARPVDDIWLSGMRALTGTPLRLAPEARARVTPLDRPAPLQDTTDRARANAAAAHCLWERFGLWPPRR</sequence>
<dbReference type="STRING" id="561184.SAMN05216376_10656"/>
<organism evidence="1 2">
    <name type="scientific">Mameliella alba</name>
    <dbReference type="NCBI Taxonomy" id="561184"/>
    <lineage>
        <taxon>Bacteria</taxon>
        <taxon>Pseudomonadati</taxon>
        <taxon>Pseudomonadota</taxon>
        <taxon>Alphaproteobacteria</taxon>
        <taxon>Rhodobacterales</taxon>
        <taxon>Roseobacteraceae</taxon>
        <taxon>Mameliella</taxon>
    </lineage>
</organism>
<evidence type="ECO:0000313" key="1">
    <source>
        <dbReference type="EMBL" id="KHQ53134.1"/>
    </source>
</evidence>
<proteinExistence type="predicted"/>
<comment type="caution">
    <text evidence="1">The sequence shown here is derived from an EMBL/GenBank/DDBJ whole genome shotgun (WGS) entry which is preliminary data.</text>
</comment>
<dbReference type="InterPro" id="IPR029044">
    <property type="entry name" value="Nucleotide-diphossugar_trans"/>
</dbReference>
<reference evidence="1 2" key="1">
    <citation type="submission" date="2014-10" db="EMBL/GenBank/DDBJ databases">
        <title>Genome sequence of Ponticoccus sp. strain UMTAT08 isolated from clonal culture of toxic dinoflagellate Alexandrium tamiyavanichii.</title>
        <authorList>
            <person name="Gan H.Y."/>
            <person name="Muhd D.-D."/>
            <person name="Mohd Noor M.E."/>
            <person name="Yeong Y.S."/>
            <person name="Usup G."/>
        </authorList>
    </citation>
    <scope>NUCLEOTIDE SEQUENCE [LARGE SCALE GENOMIC DNA]</scope>
    <source>
        <strain evidence="1 2">UMTAT08</strain>
    </source>
</reference>
<protein>
    <recommendedName>
        <fullName evidence="3">Glycosyltransferase</fullName>
    </recommendedName>
</protein>
<evidence type="ECO:0000313" key="2">
    <source>
        <dbReference type="Proteomes" id="UP000030960"/>
    </source>
</evidence>
<dbReference type="EMBL" id="JSUQ01000008">
    <property type="protein sequence ID" value="KHQ53134.1"/>
    <property type="molecule type" value="Genomic_DNA"/>
</dbReference>
<dbReference type="RefSeq" id="WP_043140879.1">
    <property type="nucleotide sequence ID" value="NZ_JSUQ01000008.1"/>
</dbReference>
<name>A0A0B3SRP6_9RHOB</name>
<gene>
    <name evidence="1" type="ORF">OA50_02160</name>
</gene>
<dbReference type="OrthoDB" id="5465469at2"/>
<keyword evidence="2" id="KW-1185">Reference proteome</keyword>
<dbReference type="Proteomes" id="UP000030960">
    <property type="component" value="Unassembled WGS sequence"/>
</dbReference>
<accession>A0A0B3SRP6</accession>